<keyword evidence="2" id="KW-0732">Signal</keyword>
<dbReference type="Pfam" id="PF00106">
    <property type="entry name" value="adh_short"/>
    <property type="match status" value="1"/>
</dbReference>
<dbReference type="PRINTS" id="PR00081">
    <property type="entry name" value="GDHRDH"/>
</dbReference>
<dbReference type="CDD" id="cd05325">
    <property type="entry name" value="carb_red_sniffer_like_SDR_c"/>
    <property type="match status" value="1"/>
</dbReference>
<keyword evidence="4" id="KW-1185">Reference proteome</keyword>
<evidence type="ECO:0000313" key="3">
    <source>
        <dbReference type="EMBL" id="MER2493692.1"/>
    </source>
</evidence>
<gene>
    <name evidence="3" type="ORF">ABS311_17570</name>
</gene>
<evidence type="ECO:0000256" key="1">
    <source>
        <dbReference type="RuleBase" id="RU000363"/>
    </source>
</evidence>
<dbReference type="PANTHER" id="PTHR45458:SF1">
    <property type="entry name" value="SHORT CHAIN DEHYDROGENASE"/>
    <property type="match status" value="1"/>
</dbReference>
<comment type="similarity">
    <text evidence="1">Belongs to the short-chain dehydrogenases/reductases (SDR) family.</text>
</comment>
<dbReference type="EMBL" id="JBELOE010000265">
    <property type="protein sequence ID" value="MER2493692.1"/>
    <property type="molecule type" value="Genomic_DNA"/>
</dbReference>
<sequence length="265" mass="28677">MYKNIIIKLIFTFSLLNMPAAYSNEANKQVRQNQNKGTVLITGANRGLGLALSKHFIADGYHVIGTARKPQRAAELKNTGAQVEQLDVVDDDSIAALAQSLKGVPIDILVNNAGYIASLDRGLESFKNTSRKDFLYTYNVNVIGPVMVTRALLPNLLLAKSDVKKVVNISSHGGIVDRPNVPGIYSYDPTKTALNKITVDLSKDLKAYQIAVIALAPGHNKTRMGGESGKLQPDFSMGKAHKVITGLSLEDTGSFVGYSGFSIKW</sequence>
<organism evidence="3 4">
    <name type="scientific">Catenovulum sediminis</name>
    <dbReference type="NCBI Taxonomy" id="1740262"/>
    <lineage>
        <taxon>Bacteria</taxon>
        <taxon>Pseudomonadati</taxon>
        <taxon>Pseudomonadota</taxon>
        <taxon>Gammaproteobacteria</taxon>
        <taxon>Alteromonadales</taxon>
        <taxon>Alteromonadaceae</taxon>
        <taxon>Catenovulum</taxon>
    </lineage>
</organism>
<accession>A0ABV1RLS6</accession>
<dbReference type="InterPro" id="IPR052184">
    <property type="entry name" value="SDR_enzymes"/>
</dbReference>
<dbReference type="SUPFAM" id="SSF51735">
    <property type="entry name" value="NAD(P)-binding Rossmann-fold domains"/>
    <property type="match status" value="1"/>
</dbReference>
<evidence type="ECO:0000313" key="4">
    <source>
        <dbReference type="Proteomes" id="UP001467690"/>
    </source>
</evidence>
<dbReference type="InterPro" id="IPR036291">
    <property type="entry name" value="NAD(P)-bd_dom_sf"/>
</dbReference>
<proteinExistence type="inferred from homology"/>
<dbReference type="Gene3D" id="3.40.50.720">
    <property type="entry name" value="NAD(P)-binding Rossmann-like Domain"/>
    <property type="match status" value="1"/>
</dbReference>
<protein>
    <submittedName>
        <fullName evidence="3">SDR family oxidoreductase</fullName>
    </submittedName>
</protein>
<reference evidence="3 4" key="1">
    <citation type="submission" date="2024-06" db="EMBL/GenBank/DDBJ databases">
        <authorList>
            <person name="Chen R.Y."/>
        </authorList>
    </citation>
    <scope>NUCLEOTIDE SEQUENCE [LARGE SCALE GENOMIC DNA]</scope>
    <source>
        <strain evidence="3 4">D2</strain>
    </source>
</reference>
<feature type="chain" id="PRO_5047025722" evidence="2">
    <location>
        <begin position="24"/>
        <end position="265"/>
    </location>
</feature>
<name>A0ABV1RLS6_9ALTE</name>
<dbReference type="PANTHER" id="PTHR45458">
    <property type="entry name" value="SHORT-CHAIN DEHYDROGENASE/REDUCTASE SDR"/>
    <property type="match status" value="1"/>
</dbReference>
<dbReference type="Proteomes" id="UP001467690">
    <property type="component" value="Unassembled WGS sequence"/>
</dbReference>
<dbReference type="RefSeq" id="WP_143869627.1">
    <property type="nucleotide sequence ID" value="NZ_CP041660.1"/>
</dbReference>
<dbReference type="PRINTS" id="PR00080">
    <property type="entry name" value="SDRFAMILY"/>
</dbReference>
<dbReference type="InterPro" id="IPR002347">
    <property type="entry name" value="SDR_fam"/>
</dbReference>
<comment type="caution">
    <text evidence="3">The sequence shown here is derived from an EMBL/GenBank/DDBJ whole genome shotgun (WGS) entry which is preliminary data.</text>
</comment>
<evidence type="ECO:0000256" key="2">
    <source>
        <dbReference type="SAM" id="SignalP"/>
    </source>
</evidence>
<feature type="signal peptide" evidence="2">
    <location>
        <begin position="1"/>
        <end position="23"/>
    </location>
</feature>